<gene>
    <name evidence="1" type="ORF">BLX24_31025</name>
</gene>
<reference evidence="1 2" key="1">
    <citation type="submission" date="2016-10" db="EMBL/GenBank/DDBJ databases">
        <title>Arsenicibacter rosenii gen. nov., sp. nov., an efficient arsenic-methylating bacterium isolated from an arsenic-contaminated paddy soil.</title>
        <authorList>
            <person name="Huang K."/>
        </authorList>
    </citation>
    <scope>NUCLEOTIDE SEQUENCE [LARGE SCALE GENOMIC DNA]</scope>
    <source>
        <strain evidence="1 2">SM-1</strain>
    </source>
</reference>
<evidence type="ECO:0000313" key="1">
    <source>
        <dbReference type="EMBL" id="OIN55424.1"/>
    </source>
</evidence>
<comment type="caution">
    <text evidence="1">The sequence shown here is derived from an EMBL/GenBank/DDBJ whole genome shotgun (WGS) entry which is preliminary data.</text>
</comment>
<accession>A0A1S2V9K6</accession>
<organism evidence="1 2">
    <name type="scientific">Arsenicibacter rosenii</name>
    <dbReference type="NCBI Taxonomy" id="1750698"/>
    <lineage>
        <taxon>Bacteria</taxon>
        <taxon>Pseudomonadati</taxon>
        <taxon>Bacteroidota</taxon>
        <taxon>Cytophagia</taxon>
        <taxon>Cytophagales</taxon>
        <taxon>Spirosomataceae</taxon>
        <taxon>Arsenicibacter</taxon>
    </lineage>
</organism>
<dbReference type="EMBL" id="MORL01000239">
    <property type="protein sequence ID" value="OIN55424.1"/>
    <property type="molecule type" value="Genomic_DNA"/>
</dbReference>
<proteinExistence type="predicted"/>
<dbReference type="Proteomes" id="UP000181790">
    <property type="component" value="Unassembled WGS sequence"/>
</dbReference>
<name>A0A1S2V9K6_9BACT</name>
<keyword evidence="2" id="KW-1185">Reference proteome</keyword>
<dbReference type="AlphaFoldDB" id="A0A1S2V9K6"/>
<protein>
    <submittedName>
        <fullName evidence="1">Uncharacterized protein</fullName>
    </submittedName>
</protein>
<evidence type="ECO:0000313" key="2">
    <source>
        <dbReference type="Proteomes" id="UP000181790"/>
    </source>
</evidence>
<sequence>MNYLQLIINFLKGATAKFGTTTNLLREIILSVVTAVVVATAVQLLTPSQDVVSDLKEVITVLSVLHRRIDSLKTAIILQHEQDSIQYNHRLSDLDAMRRINGTIRR</sequence>